<dbReference type="InterPro" id="IPR000792">
    <property type="entry name" value="Tscrpt_reg_LuxR_C"/>
</dbReference>
<name>A0A9D5R8S3_9FIRM</name>
<keyword evidence="5" id="KW-0804">Transcription</keyword>
<feature type="modified residue" description="4-aspartylphosphate" evidence="7">
    <location>
        <position position="56"/>
    </location>
</feature>
<evidence type="ECO:0000256" key="4">
    <source>
        <dbReference type="ARBA" id="ARBA00023125"/>
    </source>
</evidence>
<dbReference type="CDD" id="cd17535">
    <property type="entry name" value="REC_NarL-like"/>
    <property type="match status" value="1"/>
</dbReference>
<dbReference type="InterPro" id="IPR058245">
    <property type="entry name" value="NreC/VraR/RcsB-like_REC"/>
</dbReference>
<dbReference type="SMART" id="SM00448">
    <property type="entry name" value="REC"/>
    <property type="match status" value="1"/>
</dbReference>
<dbReference type="GO" id="GO:0006355">
    <property type="term" value="P:regulation of DNA-templated transcription"/>
    <property type="evidence" value="ECO:0007669"/>
    <property type="project" value="InterPro"/>
</dbReference>
<sequence length="226" mass="26024">MGKIRTIICDDSKDICEGYKAYMELSDDFECVEVAYTLDSCKEKLLVHKPDLLLLDIQFGEERTGIDVLPELRSIMEDLKIIMLTGHDDSQYVLSAICAGAIGYIIKVADGFSVLEDVRKILQNYKIYKNGMQPHIFDVFQEEAKKLLLQKADMIEMIDVFVTLSPSEYEVLHDIYDGMTYKKIAEKRVVEESTVKTLASRIIRKFKMPSMKELIIAMKELKIFDR</sequence>
<dbReference type="Gene3D" id="3.40.50.2300">
    <property type="match status" value="1"/>
</dbReference>
<evidence type="ECO:0000256" key="1">
    <source>
        <dbReference type="ARBA" id="ARBA00018672"/>
    </source>
</evidence>
<keyword evidence="3" id="KW-0805">Transcription regulation</keyword>
<keyword evidence="4" id="KW-0238">DNA-binding</keyword>
<dbReference type="PRINTS" id="PR00038">
    <property type="entry name" value="HTHLUXR"/>
</dbReference>
<dbReference type="RefSeq" id="WP_226393276.1">
    <property type="nucleotide sequence ID" value="NZ_JADCKB010000021.1"/>
</dbReference>
<evidence type="ECO:0000256" key="2">
    <source>
        <dbReference type="ARBA" id="ARBA00022553"/>
    </source>
</evidence>
<evidence type="ECO:0000256" key="3">
    <source>
        <dbReference type="ARBA" id="ARBA00023015"/>
    </source>
</evidence>
<dbReference type="Pfam" id="PF00072">
    <property type="entry name" value="Response_reg"/>
    <property type="match status" value="1"/>
</dbReference>
<dbReference type="EMBL" id="JADCKB010000021">
    <property type="protein sequence ID" value="MBE5040721.1"/>
    <property type="molecule type" value="Genomic_DNA"/>
</dbReference>
<dbReference type="Pfam" id="PF00196">
    <property type="entry name" value="GerE"/>
    <property type="match status" value="1"/>
</dbReference>
<dbReference type="SMART" id="SM00421">
    <property type="entry name" value="HTH_LUXR"/>
    <property type="match status" value="1"/>
</dbReference>
<dbReference type="PANTHER" id="PTHR43214">
    <property type="entry name" value="TWO-COMPONENT RESPONSE REGULATOR"/>
    <property type="match status" value="1"/>
</dbReference>
<evidence type="ECO:0000313" key="10">
    <source>
        <dbReference type="Proteomes" id="UP000806542"/>
    </source>
</evidence>
<dbReference type="PROSITE" id="PS50110">
    <property type="entry name" value="RESPONSE_REGULATORY"/>
    <property type="match status" value="1"/>
</dbReference>
<protein>
    <recommendedName>
        <fullName evidence="1">Stage 0 sporulation protein A homolog</fullName>
    </recommendedName>
</protein>
<comment type="caution">
    <text evidence="9">The sequence shown here is derived from an EMBL/GenBank/DDBJ whole genome shotgun (WGS) entry which is preliminary data.</text>
</comment>
<evidence type="ECO:0000313" key="9">
    <source>
        <dbReference type="EMBL" id="MBE5040721.1"/>
    </source>
</evidence>
<dbReference type="SUPFAM" id="SSF52172">
    <property type="entry name" value="CheY-like"/>
    <property type="match status" value="1"/>
</dbReference>
<evidence type="ECO:0000256" key="6">
    <source>
        <dbReference type="ARBA" id="ARBA00024867"/>
    </source>
</evidence>
<dbReference type="AlphaFoldDB" id="A0A9D5R8S3"/>
<keyword evidence="2 7" id="KW-0597">Phosphoprotein</keyword>
<dbReference type="Proteomes" id="UP000806542">
    <property type="component" value="Unassembled WGS sequence"/>
</dbReference>
<reference evidence="9" key="1">
    <citation type="submission" date="2020-10" db="EMBL/GenBank/DDBJ databases">
        <title>ChiBAC.</title>
        <authorList>
            <person name="Zenner C."/>
            <person name="Hitch T.C.A."/>
            <person name="Clavel T."/>
        </authorList>
    </citation>
    <scope>NUCLEOTIDE SEQUENCE</scope>
    <source>
        <strain evidence="9">DSM 107454</strain>
    </source>
</reference>
<dbReference type="GO" id="GO:0003677">
    <property type="term" value="F:DNA binding"/>
    <property type="evidence" value="ECO:0007669"/>
    <property type="project" value="UniProtKB-KW"/>
</dbReference>
<dbReference type="InterPro" id="IPR039420">
    <property type="entry name" value="WalR-like"/>
</dbReference>
<accession>A0A9D5R8S3</accession>
<dbReference type="GO" id="GO:0000160">
    <property type="term" value="P:phosphorelay signal transduction system"/>
    <property type="evidence" value="ECO:0007669"/>
    <property type="project" value="InterPro"/>
</dbReference>
<evidence type="ECO:0000256" key="7">
    <source>
        <dbReference type="PROSITE-ProRule" id="PRU00169"/>
    </source>
</evidence>
<comment type="function">
    <text evidence="6">May play the central regulatory role in sporulation. It may be an element of the effector pathway responsible for the activation of sporulation genes in response to nutritional stress. Spo0A may act in concert with spo0H (a sigma factor) to control the expression of some genes that are critical to the sporulation process.</text>
</comment>
<evidence type="ECO:0000259" key="8">
    <source>
        <dbReference type="PROSITE" id="PS50110"/>
    </source>
</evidence>
<evidence type="ECO:0000256" key="5">
    <source>
        <dbReference type="ARBA" id="ARBA00023163"/>
    </source>
</evidence>
<proteinExistence type="predicted"/>
<gene>
    <name evidence="9" type="ORF">INF28_09645</name>
</gene>
<keyword evidence="10" id="KW-1185">Reference proteome</keyword>
<organism evidence="9 10">
    <name type="scientific">Ructibacterium gallinarum</name>
    <dbReference type="NCBI Taxonomy" id="2779355"/>
    <lineage>
        <taxon>Bacteria</taxon>
        <taxon>Bacillati</taxon>
        <taxon>Bacillota</taxon>
        <taxon>Clostridia</taxon>
        <taxon>Eubacteriales</taxon>
        <taxon>Oscillospiraceae</taxon>
        <taxon>Ructibacterium</taxon>
    </lineage>
</organism>
<feature type="domain" description="Response regulatory" evidence="8">
    <location>
        <begin position="5"/>
        <end position="122"/>
    </location>
</feature>
<dbReference type="InterPro" id="IPR001789">
    <property type="entry name" value="Sig_transdc_resp-reg_receiver"/>
</dbReference>
<dbReference type="InterPro" id="IPR011006">
    <property type="entry name" value="CheY-like_superfamily"/>
</dbReference>